<reference evidence="2 3" key="2">
    <citation type="journal article" date="2011" name="Stand. Genomic Sci.">
        <title>Complete genome sequence of Tsukamurella paurometabola type strain (no. 33).</title>
        <authorList>
            <person name="Munk A.C."/>
            <person name="Lapidus A."/>
            <person name="Lucas S."/>
            <person name="Nolan M."/>
            <person name="Tice H."/>
            <person name="Cheng J.F."/>
            <person name="Del Rio T.G."/>
            <person name="Goodwin L."/>
            <person name="Pitluck S."/>
            <person name="Liolios K."/>
            <person name="Huntemann M."/>
            <person name="Ivanova N."/>
            <person name="Mavromatis K."/>
            <person name="Mikhailova N."/>
            <person name="Pati A."/>
            <person name="Chen A."/>
            <person name="Palaniappan K."/>
            <person name="Tapia R."/>
            <person name="Han C."/>
            <person name="Land M."/>
            <person name="Hauser L."/>
            <person name="Chang Y.J."/>
            <person name="Jeffries C.D."/>
            <person name="Brettin T."/>
            <person name="Yasawong M."/>
            <person name="Brambilla E.M."/>
            <person name="Rohde M."/>
            <person name="Sikorski J."/>
            <person name="Goker M."/>
            <person name="Detter J.C."/>
            <person name="Woyke T."/>
            <person name="Bristow J."/>
            <person name="Eisen J.A."/>
            <person name="Markowitz V."/>
            <person name="Hugenholtz P."/>
            <person name="Kyrpides N.C."/>
            <person name="Klenk H.P."/>
        </authorList>
    </citation>
    <scope>NUCLEOTIDE SEQUENCE [LARGE SCALE GENOMIC DNA]</scope>
    <source>
        <strain evidence="3">ATCC 8368 / DSM 20162 / CCUG 35730 / CIP 100753 / JCM 10117 / KCTC 9821 / NBRC 16120 / NCIMB 702349 / NCTC 13040</strain>
    </source>
</reference>
<evidence type="ECO:0000313" key="3">
    <source>
        <dbReference type="Proteomes" id="UP000001213"/>
    </source>
</evidence>
<evidence type="ECO:0000313" key="2">
    <source>
        <dbReference type="EMBL" id="ADG77686.1"/>
    </source>
</evidence>
<dbReference type="Gene3D" id="1.10.260.40">
    <property type="entry name" value="lambda repressor-like DNA-binding domains"/>
    <property type="match status" value="1"/>
</dbReference>
<dbReference type="EMBL" id="CP001966">
    <property type="protein sequence ID" value="ADG77686.1"/>
    <property type="molecule type" value="Genomic_DNA"/>
</dbReference>
<dbReference type="STRING" id="521096.Tpau_1054"/>
<name>D5UV96_TSUPD</name>
<dbReference type="KEGG" id="tpr:Tpau_1054"/>
<keyword evidence="3" id="KW-1185">Reference proteome</keyword>
<dbReference type="InterPro" id="IPR001387">
    <property type="entry name" value="Cro/C1-type_HTH"/>
</dbReference>
<sequence length="125" mass="13855">MSQASPSRPLSERLRFLFDYVYPRGREPFTPTEAVDAIRRAGGSMTTGHLSQLMSGKRANPGLGVLLELAGFFHVPLDYFADDELSEQIRSDIIAGAAVRDSGNRGVAARRYDPYRRYAEWTAGS</sequence>
<dbReference type="RefSeq" id="WP_013125724.1">
    <property type="nucleotide sequence ID" value="NC_014158.1"/>
</dbReference>
<proteinExistence type="predicted"/>
<dbReference type="InterPro" id="IPR010982">
    <property type="entry name" value="Lambda_DNA-bd_dom_sf"/>
</dbReference>
<organism evidence="2 3">
    <name type="scientific">Tsukamurella paurometabola (strain ATCC 8368 / DSM 20162 / CCUG 35730 / CIP 100753 / JCM 10117 / KCTC 9821 / NBRC 16120 / NCIMB 702349 / NCTC 13040)</name>
    <name type="common">Corynebacterium paurometabolum</name>
    <dbReference type="NCBI Taxonomy" id="521096"/>
    <lineage>
        <taxon>Bacteria</taxon>
        <taxon>Bacillati</taxon>
        <taxon>Actinomycetota</taxon>
        <taxon>Actinomycetes</taxon>
        <taxon>Mycobacteriales</taxon>
        <taxon>Tsukamurellaceae</taxon>
        <taxon>Tsukamurella</taxon>
    </lineage>
</organism>
<dbReference type="HOGENOM" id="CLU_127701_2_1_11"/>
<evidence type="ECO:0000259" key="1">
    <source>
        <dbReference type="PROSITE" id="PS50943"/>
    </source>
</evidence>
<dbReference type="AlphaFoldDB" id="D5UV96"/>
<reference evidence="3" key="1">
    <citation type="submission" date="2010-03" db="EMBL/GenBank/DDBJ databases">
        <title>The complete chromosome of Tsukamurella paurometabola DSM 20162.</title>
        <authorList>
            <consortium name="US DOE Joint Genome Institute (JGI-PGF)"/>
            <person name="Lucas S."/>
            <person name="Copeland A."/>
            <person name="Lapidus A."/>
            <person name="Glavina del Rio T."/>
            <person name="Dalin E."/>
            <person name="Tice H."/>
            <person name="Bruce D."/>
            <person name="Goodwin L."/>
            <person name="Pitluck S."/>
            <person name="Kyrpides N."/>
            <person name="Mavromatis K."/>
            <person name="Ivanova N."/>
            <person name="Mikhailova N."/>
            <person name="Munk A.C."/>
            <person name="Brettin T."/>
            <person name="Detter J.C."/>
            <person name="Tapia R."/>
            <person name="Han C."/>
            <person name="Larimer F."/>
            <person name="Land M."/>
            <person name="Hauser L."/>
            <person name="Markowitz V."/>
            <person name="Cheng J.-F."/>
            <person name="Hugenholtz P."/>
            <person name="Woyke T."/>
            <person name="Wu D."/>
            <person name="Jando M."/>
            <person name="Brambilla E."/>
            <person name="Klenk H.-P."/>
            <person name="Eisen J.A."/>
        </authorList>
    </citation>
    <scope>NUCLEOTIDE SEQUENCE [LARGE SCALE GENOMIC DNA]</scope>
    <source>
        <strain evidence="3">ATCC 8368 / DSM 20162 / CCUG 35730 / CIP 100753 / JCM 10117 / KCTC 9821 / NBRC 16120 / NCIMB 702349 / NCTC 13040</strain>
    </source>
</reference>
<gene>
    <name evidence="2" type="ordered locus">Tpau_1054</name>
</gene>
<dbReference type="GO" id="GO:0003677">
    <property type="term" value="F:DNA binding"/>
    <property type="evidence" value="ECO:0007669"/>
    <property type="project" value="InterPro"/>
</dbReference>
<accession>D5UV96</accession>
<dbReference type="Proteomes" id="UP000001213">
    <property type="component" value="Chromosome"/>
</dbReference>
<protein>
    <submittedName>
        <fullName evidence="2">Putative transcriptional regulator, XRE family</fullName>
    </submittedName>
</protein>
<dbReference type="PROSITE" id="PS50943">
    <property type="entry name" value="HTH_CROC1"/>
    <property type="match status" value="1"/>
</dbReference>
<feature type="domain" description="HTH cro/C1-type" evidence="1">
    <location>
        <begin position="50"/>
        <end position="80"/>
    </location>
</feature>